<dbReference type="Proteomes" id="UP000233837">
    <property type="component" value="Unassembled WGS sequence"/>
</dbReference>
<keyword evidence="3" id="KW-1185">Reference proteome</keyword>
<proteinExistence type="predicted"/>
<gene>
    <name evidence="2" type="ORF">MA16_Dca022571</name>
</gene>
<reference evidence="2 3" key="2">
    <citation type="journal article" date="2017" name="Nature">
        <title>The Apostasia genome and the evolution of orchids.</title>
        <authorList>
            <person name="Zhang G.Q."/>
            <person name="Liu K.W."/>
            <person name="Li Z."/>
            <person name="Lohaus R."/>
            <person name="Hsiao Y.Y."/>
            <person name="Niu S.C."/>
            <person name="Wang J.Y."/>
            <person name="Lin Y.C."/>
            <person name="Xu Q."/>
            <person name="Chen L.J."/>
            <person name="Yoshida K."/>
            <person name="Fujiwara S."/>
            <person name="Wang Z.W."/>
            <person name="Zhang Y.Q."/>
            <person name="Mitsuda N."/>
            <person name="Wang M."/>
            <person name="Liu G.H."/>
            <person name="Pecoraro L."/>
            <person name="Huang H.X."/>
            <person name="Xiao X.J."/>
            <person name="Lin M."/>
            <person name="Wu X.Y."/>
            <person name="Wu W.L."/>
            <person name="Chen Y.Y."/>
            <person name="Chang S.B."/>
            <person name="Sakamoto S."/>
            <person name="Ohme-Takagi M."/>
            <person name="Yagi M."/>
            <person name="Zeng S.J."/>
            <person name="Shen C.Y."/>
            <person name="Yeh C.M."/>
            <person name="Luo Y.B."/>
            <person name="Tsai W.C."/>
            <person name="Van de Peer Y."/>
            <person name="Liu Z.J."/>
        </authorList>
    </citation>
    <scope>NUCLEOTIDE SEQUENCE [LARGE SCALE GENOMIC DNA]</scope>
    <source>
        <tissue evidence="2">The whole plant</tissue>
    </source>
</reference>
<reference evidence="2 3" key="1">
    <citation type="journal article" date="2016" name="Sci. Rep.">
        <title>The Dendrobium catenatum Lindl. genome sequence provides insights into polysaccharide synthase, floral development and adaptive evolution.</title>
        <authorList>
            <person name="Zhang G.Q."/>
            <person name="Xu Q."/>
            <person name="Bian C."/>
            <person name="Tsai W.C."/>
            <person name="Yeh C.M."/>
            <person name="Liu K.W."/>
            <person name="Yoshida K."/>
            <person name="Zhang L.S."/>
            <person name="Chang S.B."/>
            <person name="Chen F."/>
            <person name="Shi Y."/>
            <person name="Su Y.Y."/>
            <person name="Zhang Y.Q."/>
            <person name="Chen L.J."/>
            <person name="Yin Y."/>
            <person name="Lin M."/>
            <person name="Huang H."/>
            <person name="Deng H."/>
            <person name="Wang Z.W."/>
            <person name="Zhu S.L."/>
            <person name="Zhao X."/>
            <person name="Deng C."/>
            <person name="Niu S.C."/>
            <person name="Huang J."/>
            <person name="Wang M."/>
            <person name="Liu G.H."/>
            <person name="Yang H.J."/>
            <person name="Xiao X.J."/>
            <person name="Hsiao Y.Y."/>
            <person name="Wu W.L."/>
            <person name="Chen Y.Y."/>
            <person name="Mitsuda N."/>
            <person name="Ohme-Takagi M."/>
            <person name="Luo Y.B."/>
            <person name="Van de Peer Y."/>
            <person name="Liu Z.J."/>
        </authorList>
    </citation>
    <scope>NUCLEOTIDE SEQUENCE [LARGE SCALE GENOMIC DNA]</scope>
    <source>
        <tissue evidence="2">The whole plant</tissue>
    </source>
</reference>
<dbReference type="EMBL" id="KZ502200">
    <property type="protein sequence ID" value="PKU82256.1"/>
    <property type="molecule type" value="Genomic_DNA"/>
</dbReference>
<feature type="region of interest" description="Disordered" evidence="1">
    <location>
        <begin position="1"/>
        <end position="58"/>
    </location>
</feature>
<protein>
    <submittedName>
        <fullName evidence="2">Uncharacterized protein</fullName>
    </submittedName>
</protein>
<organism evidence="2 3">
    <name type="scientific">Dendrobium catenatum</name>
    <dbReference type="NCBI Taxonomy" id="906689"/>
    <lineage>
        <taxon>Eukaryota</taxon>
        <taxon>Viridiplantae</taxon>
        <taxon>Streptophyta</taxon>
        <taxon>Embryophyta</taxon>
        <taxon>Tracheophyta</taxon>
        <taxon>Spermatophyta</taxon>
        <taxon>Magnoliopsida</taxon>
        <taxon>Liliopsida</taxon>
        <taxon>Asparagales</taxon>
        <taxon>Orchidaceae</taxon>
        <taxon>Epidendroideae</taxon>
        <taxon>Malaxideae</taxon>
        <taxon>Dendrobiinae</taxon>
        <taxon>Dendrobium</taxon>
    </lineage>
</organism>
<accession>A0A2I0X2X5</accession>
<sequence>MGSLLGSQLCGLRLPQPPPHSDDGENMNIHGELHRTPRHLQCKPPPVRTMHSSTNNFTLPTDLQLEPFRRHATIGAATSLPKTTIFLTALLPELRTPTSRSSVHRARPLHRPTGAGK</sequence>
<name>A0A2I0X2X5_9ASPA</name>
<evidence type="ECO:0000256" key="1">
    <source>
        <dbReference type="SAM" id="MobiDB-lite"/>
    </source>
</evidence>
<evidence type="ECO:0000313" key="2">
    <source>
        <dbReference type="EMBL" id="PKU82256.1"/>
    </source>
</evidence>
<feature type="region of interest" description="Disordered" evidence="1">
    <location>
        <begin position="96"/>
        <end position="117"/>
    </location>
</feature>
<dbReference type="AlphaFoldDB" id="A0A2I0X2X5"/>
<evidence type="ECO:0000313" key="3">
    <source>
        <dbReference type="Proteomes" id="UP000233837"/>
    </source>
</evidence>